<name>A0A4U1C4D2_9SPHI</name>
<evidence type="ECO:0000256" key="6">
    <source>
        <dbReference type="ARBA" id="ARBA00023002"/>
    </source>
</evidence>
<evidence type="ECO:0000256" key="5">
    <source>
        <dbReference type="ARBA" id="ARBA00022964"/>
    </source>
</evidence>
<dbReference type="GO" id="GO:0140097">
    <property type="term" value="F:catalytic activity, acting on DNA"/>
    <property type="evidence" value="ECO:0007669"/>
    <property type="project" value="UniProtKB-ARBA"/>
</dbReference>
<dbReference type="OrthoDB" id="190276at2"/>
<keyword evidence="4" id="KW-0460">Magnesium</keyword>
<keyword evidence="5 10" id="KW-0223">Dioxygenase</keyword>
<dbReference type="AlphaFoldDB" id="A0A4U1C4D2"/>
<evidence type="ECO:0000259" key="9">
    <source>
        <dbReference type="PROSITE" id="PS51471"/>
    </source>
</evidence>
<dbReference type="RefSeq" id="WP_136824907.1">
    <property type="nucleotide sequence ID" value="NZ_SWBP01000001.1"/>
</dbReference>
<gene>
    <name evidence="10" type="ORF">FA046_03210</name>
</gene>
<dbReference type="Proteomes" id="UP000308181">
    <property type="component" value="Unassembled WGS sequence"/>
</dbReference>
<evidence type="ECO:0000256" key="1">
    <source>
        <dbReference type="ARBA" id="ARBA00001954"/>
    </source>
</evidence>
<evidence type="ECO:0000313" key="11">
    <source>
        <dbReference type="Proteomes" id="UP000308181"/>
    </source>
</evidence>
<evidence type="ECO:0000256" key="7">
    <source>
        <dbReference type="ARBA" id="ARBA00023004"/>
    </source>
</evidence>
<feature type="domain" description="Fe2OG dioxygenase" evidence="9">
    <location>
        <begin position="102"/>
        <end position="199"/>
    </location>
</feature>
<proteinExistence type="predicted"/>
<dbReference type="InterPro" id="IPR005123">
    <property type="entry name" value="Oxoglu/Fe-dep_dioxygenase_dom"/>
</dbReference>
<keyword evidence="8" id="KW-0234">DNA repair</keyword>
<dbReference type="PANTHER" id="PTHR31212:SF4">
    <property type="entry name" value="ALPHA-KETOGLUTARATE-DEPENDENT DIOXYGENASE ALKB HOMOLOG 3"/>
    <property type="match status" value="1"/>
</dbReference>
<keyword evidence="2" id="KW-0479">Metal-binding</keyword>
<keyword evidence="6" id="KW-0560">Oxidoreductase</keyword>
<comment type="cofactor">
    <cofactor evidence="1">
        <name>Fe(2+)</name>
        <dbReference type="ChEBI" id="CHEBI:29033"/>
    </cofactor>
</comment>
<dbReference type="Gene3D" id="2.60.120.590">
    <property type="entry name" value="Alpha-ketoglutarate-dependent dioxygenase AlkB-like"/>
    <property type="match status" value="1"/>
</dbReference>
<keyword evidence="7" id="KW-0408">Iron</keyword>
<accession>A0A4U1C4D2</accession>
<reference evidence="10 11" key="1">
    <citation type="submission" date="2019-04" db="EMBL/GenBank/DDBJ databases">
        <title>Pedobacter sp. AR-3-17 sp. nov., isolated from Arctic soil.</title>
        <authorList>
            <person name="Dahal R.H."/>
            <person name="Kim D.-U."/>
        </authorList>
    </citation>
    <scope>NUCLEOTIDE SEQUENCE [LARGE SCALE GENOMIC DNA]</scope>
    <source>
        <strain evidence="10 11">AR-3-17</strain>
    </source>
</reference>
<dbReference type="GO" id="GO:0016787">
    <property type="term" value="F:hydrolase activity"/>
    <property type="evidence" value="ECO:0007669"/>
    <property type="project" value="UniProtKB-ARBA"/>
</dbReference>
<keyword evidence="11" id="KW-1185">Reference proteome</keyword>
<evidence type="ECO:0000256" key="4">
    <source>
        <dbReference type="ARBA" id="ARBA00022842"/>
    </source>
</evidence>
<dbReference type="EMBL" id="SWBP01000001">
    <property type="protein sequence ID" value="TKC00700.1"/>
    <property type="molecule type" value="Genomic_DNA"/>
</dbReference>
<dbReference type="SUPFAM" id="SSF51197">
    <property type="entry name" value="Clavaminate synthase-like"/>
    <property type="match status" value="1"/>
</dbReference>
<dbReference type="InterPro" id="IPR032854">
    <property type="entry name" value="ALKBH3"/>
</dbReference>
<dbReference type="PANTHER" id="PTHR31212">
    <property type="entry name" value="ALPHA-KETOGLUTARATE-DEPENDENT DIOXYGENASE ALKB HOMOLOG 3"/>
    <property type="match status" value="1"/>
</dbReference>
<dbReference type="PROSITE" id="PS51471">
    <property type="entry name" value="FE2OG_OXY"/>
    <property type="match status" value="1"/>
</dbReference>
<organism evidence="10 11">
    <name type="scientific">Pedobacter cryophilus</name>
    <dbReference type="NCBI Taxonomy" id="2571271"/>
    <lineage>
        <taxon>Bacteria</taxon>
        <taxon>Pseudomonadati</taxon>
        <taxon>Bacteroidota</taxon>
        <taxon>Sphingobacteriia</taxon>
        <taxon>Sphingobacteriales</taxon>
        <taxon>Sphingobacteriaceae</taxon>
        <taxon>Pedobacter</taxon>
    </lineage>
</organism>
<dbReference type="GO" id="GO:0032451">
    <property type="term" value="F:demethylase activity"/>
    <property type="evidence" value="ECO:0007669"/>
    <property type="project" value="UniProtKB-ARBA"/>
</dbReference>
<dbReference type="GO" id="GO:0006307">
    <property type="term" value="P:DNA alkylation repair"/>
    <property type="evidence" value="ECO:0007669"/>
    <property type="project" value="InterPro"/>
</dbReference>
<dbReference type="GO" id="GO:0016705">
    <property type="term" value="F:oxidoreductase activity, acting on paired donors, with incorporation or reduction of molecular oxygen"/>
    <property type="evidence" value="ECO:0007669"/>
    <property type="project" value="UniProtKB-ARBA"/>
</dbReference>
<sequence>MDLFNSSAVANILPFDGTVEYYGSVFNAEKATNYFDLLLKNIEWKNDEVMIFGKQITTKRKVAWYADDEIEYVYSNVKKQGLAWTNELLAIKKQTEELTGESYNACLLNLYHDGEEGMGWHSDNEKSIVKDSAIASISFGAERKFSLKHKSSGETVSQILESGSLLMMKGETQTFWLHALTKSKKVRSPRINLTFRKMVI</sequence>
<dbReference type="InterPro" id="IPR027450">
    <property type="entry name" value="AlkB-like"/>
</dbReference>
<dbReference type="InterPro" id="IPR037151">
    <property type="entry name" value="AlkB-like_sf"/>
</dbReference>
<comment type="caution">
    <text evidence="10">The sequence shown here is derived from an EMBL/GenBank/DDBJ whole genome shotgun (WGS) entry which is preliminary data.</text>
</comment>
<dbReference type="FunFam" id="2.60.120.590:FF:000004">
    <property type="entry name" value="DNA oxidative demethylase ALKBH2"/>
    <property type="match status" value="1"/>
</dbReference>
<evidence type="ECO:0000313" key="10">
    <source>
        <dbReference type="EMBL" id="TKC00700.1"/>
    </source>
</evidence>
<evidence type="ECO:0000256" key="3">
    <source>
        <dbReference type="ARBA" id="ARBA00022763"/>
    </source>
</evidence>
<evidence type="ECO:0000256" key="2">
    <source>
        <dbReference type="ARBA" id="ARBA00022723"/>
    </source>
</evidence>
<dbReference type="GO" id="GO:0046872">
    <property type="term" value="F:metal ion binding"/>
    <property type="evidence" value="ECO:0007669"/>
    <property type="project" value="UniProtKB-KW"/>
</dbReference>
<keyword evidence="3" id="KW-0227">DNA damage</keyword>
<evidence type="ECO:0000256" key="8">
    <source>
        <dbReference type="ARBA" id="ARBA00023204"/>
    </source>
</evidence>
<dbReference type="Pfam" id="PF13532">
    <property type="entry name" value="2OG-FeII_Oxy_2"/>
    <property type="match status" value="1"/>
</dbReference>
<dbReference type="GO" id="GO:0051213">
    <property type="term" value="F:dioxygenase activity"/>
    <property type="evidence" value="ECO:0007669"/>
    <property type="project" value="UniProtKB-KW"/>
</dbReference>
<protein>
    <submittedName>
        <fullName evidence="10">Alpha-ketoglutarate-dependent dioxygenase AlkB</fullName>
    </submittedName>
</protein>